<sequence length="151" mass="16856">MHRNEQDKHRVRIHRDPPRFTEIRRTSEEETGPTSEEIRSMRVRRGDPGSPGGPGGLTCPESRRTSTDRTADRRPHGPGEGEGARGGGSRSSGLREKTPRSWESANKKPPPPPRWLCALPPPLHVCVRARVQCVYESVFVLRLLVPGARSQ</sequence>
<feature type="region of interest" description="Disordered" evidence="1">
    <location>
        <begin position="1"/>
        <end position="113"/>
    </location>
</feature>
<comment type="caution">
    <text evidence="2">The sequence shown here is derived from an EMBL/GenBank/DDBJ whole genome shotgun (WGS) entry which is preliminary data.</text>
</comment>
<protein>
    <submittedName>
        <fullName evidence="2">Uncharacterized protein</fullName>
    </submittedName>
</protein>
<reference evidence="2" key="1">
    <citation type="submission" date="2020-03" db="EMBL/GenBank/DDBJ databases">
        <authorList>
            <person name="Weist P."/>
        </authorList>
    </citation>
    <scope>NUCLEOTIDE SEQUENCE</scope>
</reference>
<organism evidence="2 3">
    <name type="scientific">Pleuronectes platessa</name>
    <name type="common">European plaice</name>
    <dbReference type="NCBI Taxonomy" id="8262"/>
    <lineage>
        <taxon>Eukaryota</taxon>
        <taxon>Metazoa</taxon>
        <taxon>Chordata</taxon>
        <taxon>Craniata</taxon>
        <taxon>Vertebrata</taxon>
        <taxon>Euteleostomi</taxon>
        <taxon>Actinopterygii</taxon>
        <taxon>Neopterygii</taxon>
        <taxon>Teleostei</taxon>
        <taxon>Neoteleostei</taxon>
        <taxon>Acanthomorphata</taxon>
        <taxon>Carangaria</taxon>
        <taxon>Pleuronectiformes</taxon>
        <taxon>Pleuronectoidei</taxon>
        <taxon>Pleuronectidae</taxon>
        <taxon>Pleuronectes</taxon>
    </lineage>
</organism>
<feature type="compositionally biased region" description="Basic and acidic residues" evidence="1">
    <location>
        <begin position="61"/>
        <end position="83"/>
    </location>
</feature>
<dbReference type="Proteomes" id="UP001153269">
    <property type="component" value="Unassembled WGS sequence"/>
</dbReference>
<evidence type="ECO:0000313" key="2">
    <source>
        <dbReference type="EMBL" id="CAB1415803.1"/>
    </source>
</evidence>
<name>A0A9N7Y7S3_PLEPL</name>
<feature type="compositionally biased region" description="Basic and acidic residues" evidence="1">
    <location>
        <begin position="36"/>
        <end position="47"/>
    </location>
</feature>
<dbReference type="AlphaFoldDB" id="A0A9N7Y7S3"/>
<gene>
    <name evidence="2" type="ORF">PLEPLA_LOCUS3521</name>
</gene>
<evidence type="ECO:0000313" key="3">
    <source>
        <dbReference type="Proteomes" id="UP001153269"/>
    </source>
</evidence>
<accession>A0A9N7Y7S3</accession>
<dbReference type="EMBL" id="CADEAL010000175">
    <property type="protein sequence ID" value="CAB1415803.1"/>
    <property type="molecule type" value="Genomic_DNA"/>
</dbReference>
<evidence type="ECO:0000256" key="1">
    <source>
        <dbReference type="SAM" id="MobiDB-lite"/>
    </source>
</evidence>
<keyword evidence="3" id="KW-1185">Reference proteome</keyword>
<feature type="compositionally biased region" description="Basic and acidic residues" evidence="1">
    <location>
        <begin position="1"/>
        <end position="28"/>
    </location>
</feature>
<proteinExistence type="predicted"/>